<evidence type="ECO:0000256" key="2">
    <source>
        <dbReference type="ARBA" id="ARBA00022679"/>
    </source>
</evidence>
<comment type="catalytic activity">
    <reaction evidence="4">
        <text>holo-[ACP] + malonyl-CoA = malonyl-[ACP] + CoA</text>
        <dbReference type="Rhea" id="RHEA:41792"/>
        <dbReference type="Rhea" id="RHEA-COMP:9623"/>
        <dbReference type="Rhea" id="RHEA-COMP:9685"/>
        <dbReference type="ChEBI" id="CHEBI:57287"/>
        <dbReference type="ChEBI" id="CHEBI:57384"/>
        <dbReference type="ChEBI" id="CHEBI:64479"/>
        <dbReference type="ChEBI" id="CHEBI:78449"/>
        <dbReference type="EC" id="2.3.1.39"/>
    </reaction>
</comment>
<dbReference type="SMART" id="SM00827">
    <property type="entry name" value="PKS_AT"/>
    <property type="match status" value="1"/>
</dbReference>
<protein>
    <recommendedName>
        <fullName evidence="1">[acyl-carrier-protein] S-malonyltransferase</fullName>
        <ecNumber evidence="1">2.3.1.39</ecNumber>
    </recommendedName>
</protein>
<dbReference type="InterPro" id="IPR036736">
    <property type="entry name" value="ACP-like_sf"/>
</dbReference>
<dbReference type="EMBL" id="SMKX01000012">
    <property type="protein sequence ID" value="TDD61681.1"/>
    <property type="molecule type" value="Genomic_DNA"/>
</dbReference>
<reference evidence="6 7" key="1">
    <citation type="submission" date="2019-03" db="EMBL/GenBank/DDBJ databases">
        <title>Draft genome sequences of novel Actinobacteria.</title>
        <authorList>
            <person name="Sahin N."/>
            <person name="Ay H."/>
            <person name="Saygin H."/>
        </authorList>
    </citation>
    <scope>NUCLEOTIDE SEQUENCE [LARGE SCALE GENOMIC DNA]</scope>
    <source>
        <strain evidence="6 7">JCM 13523</strain>
    </source>
</reference>
<evidence type="ECO:0000313" key="7">
    <source>
        <dbReference type="Proteomes" id="UP000295124"/>
    </source>
</evidence>
<dbReference type="AlphaFoldDB" id="A0A4R4ZRQ4"/>
<dbReference type="RefSeq" id="WP_132166255.1">
    <property type="nucleotide sequence ID" value="NZ_SMKX01000012.1"/>
</dbReference>
<keyword evidence="2 6" id="KW-0808">Transferase</keyword>
<accession>A0A4R4ZRQ4</accession>
<dbReference type="SUPFAM" id="SSF47336">
    <property type="entry name" value="ACP-like"/>
    <property type="match status" value="1"/>
</dbReference>
<dbReference type="SUPFAM" id="SSF52151">
    <property type="entry name" value="FabD/lysophospholipase-like"/>
    <property type="match status" value="1"/>
</dbReference>
<evidence type="ECO:0000256" key="1">
    <source>
        <dbReference type="ARBA" id="ARBA00013258"/>
    </source>
</evidence>
<evidence type="ECO:0000259" key="5">
    <source>
        <dbReference type="PROSITE" id="PS50075"/>
    </source>
</evidence>
<dbReference type="OrthoDB" id="9808669at2"/>
<dbReference type="InterPro" id="IPR009081">
    <property type="entry name" value="PP-bd_ACP"/>
</dbReference>
<dbReference type="PROSITE" id="PS50075">
    <property type="entry name" value="CARRIER"/>
    <property type="match status" value="1"/>
</dbReference>
<dbReference type="EC" id="2.3.1.39" evidence="1"/>
<dbReference type="Pfam" id="PF00698">
    <property type="entry name" value="Acyl_transf_1"/>
    <property type="match status" value="1"/>
</dbReference>
<dbReference type="Gene3D" id="1.10.1200.10">
    <property type="entry name" value="ACP-like"/>
    <property type="match status" value="1"/>
</dbReference>
<dbReference type="InterPro" id="IPR014043">
    <property type="entry name" value="Acyl_transferase_dom"/>
</dbReference>
<dbReference type="Gene3D" id="3.40.366.10">
    <property type="entry name" value="Malonyl-Coenzyme A Acyl Carrier Protein, domain 2"/>
    <property type="match status" value="1"/>
</dbReference>
<name>A0A4R4ZRQ4_9ACTN</name>
<dbReference type="Proteomes" id="UP000295124">
    <property type="component" value="Unassembled WGS sequence"/>
</dbReference>
<dbReference type="InterPro" id="IPR016035">
    <property type="entry name" value="Acyl_Trfase/lysoPLipase"/>
</dbReference>
<sequence>MSVIKEVQVGLVPGQGSYQPDKLRSLWLSGDPIVTKVFAEIDEVAATSCGHKLTSVIFADSPPALKDMVADHADLLQLAIFGQSIAVFRLLEQSGVRLTVLVGHSFGEIAALVCAGAFSLETGAGIVCHRSAALRNAGVPAGLMLALACNRERAQELLTFLKRPMITLAADNGPEQVVVSGPRADVDLVGDLAQAVRIGSAPVRSPYPFHNPMLAAASLDFTARIAGCASSPLQRPVFSAILGRYYRDEDDLARLLGQHLVTPVRFRQAVEQLHDAGARVFVEIGGAKALTTLVRSSYPEVMSLSPLAEAATDASFAATIRYLLGDTADPLTAGPAGTNPFTEPSLPPAAVSIVGEHAQAEPPEGIGKPAPAAVAGGLSQDDVLASLRTLYAEALDYPEDVLTADARLEADLGVDSIKQVELMAKVGEQFRIDVASDRVDLMALDTIGKVAEFVHGGAGSAP</sequence>
<dbReference type="SUPFAM" id="SSF55048">
    <property type="entry name" value="Probable ACP-binding domain of malonyl-CoA ACP transacylase"/>
    <property type="match status" value="1"/>
</dbReference>
<gene>
    <name evidence="6" type="ORF">E1263_06515</name>
</gene>
<proteinExistence type="predicted"/>
<dbReference type="PANTHER" id="PTHR42681">
    <property type="entry name" value="MALONYL-COA-ACYL CARRIER PROTEIN TRANSACYLASE, MITOCHONDRIAL"/>
    <property type="match status" value="1"/>
</dbReference>
<dbReference type="InterPro" id="IPR016036">
    <property type="entry name" value="Malonyl_transacylase_ACP-bd"/>
</dbReference>
<dbReference type="GO" id="GO:0004314">
    <property type="term" value="F:[acyl-carrier-protein] S-malonyltransferase activity"/>
    <property type="evidence" value="ECO:0007669"/>
    <property type="project" value="UniProtKB-EC"/>
</dbReference>
<dbReference type="InterPro" id="IPR050858">
    <property type="entry name" value="Mal-CoA-ACP_Trans/PKS_FabD"/>
</dbReference>
<evidence type="ECO:0000256" key="4">
    <source>
        <dbReference type="ARBA" id="ARBA00048462"/>
    </source>
</evidence>
<dbReference type="Pfam" id="PF00550">
    <property type="entry name" value="PP-binding"/>
    <property type="match status" value="1"/>
</dbReference>
<feature type="domain" description="Carrier" evidence="5">
    <location>
        <begin position="381"/>
        <end position="458"/>
    </location>
</feature>
<dbReference type="InterPro" id="IPR001227">
    <property type="entry name" value="Ac_transferase_dom_sf"/>
</dbReference>
<comment type="caution">
    <text evidence="6">The sequence shown here is derived from an EMBL/GenBank/DDBJ whole genome shotgun (WGS) entry which is preliminary data.</text>
</comment>
<evidence type="ECO:0000256" key="3">
    <source>
        <dbReference type="ARBA" id="ARBA00023315"/>
    </source>
</evidence>
<evidence type="ECO:0000313" key="6">
    <source>
        <dbReference type="EMBL" id="TDD61681.1"/>
    </source>
</evidence>
<keyword evidence="7" id="KW-1185">Reference proteome</keyword>
<organism evidence="6 7">
    <name type="scientific">Kribbella antibiotica</name>
    <dbReference type="NCBI Taxonomy" id="190195"/>
    <lineage>
        <taxon>Bacteria</taxon>
        <taxon>Bacillati</taxon>
        <taxon>Actinomycetota</taxon>
        <taxon>Actinomycetes</taxon>
        <taxon>Propionibacteriales</taxon>
        <taxon>Kribbellaceae</taxon>
        <taxon>Kribbella</taxon>
    </lineage>
</organism>
<dbReference type="PANTHER" id="PTHR42681:SF1">
    <property type="entry name" value="MALONYL-COA-ACYL CARRIER PROTEIN TRANSACYLASE, MITOCHONDRIAL"/>
    <property type="match status" value="1"/>
</dbReference>
<dbReference type="GO" id="GO:0006633">
    <property type="term" value="P:fatty acid biosynthetic process"/>
    <property type="evidence" value="ECO:0007669"/>
    <property type="project" value="TreeGrafter"/>
</dbReference>
<keyword evidence="3 6" id="KW-0012">Acyltransferase</keyword>